<evidence type="ECO:0000313" key="3">
    <source>
        <dbReference type="Proteomes" id="UP000631535"/>
    </source>
</evidence>
<keyword evidence="3" id="KW-1185">Reference proteome</keyword>
<feature type="region of interest" description="Disordered" evidence="1">
    <location>
        <begin position="181"/>
        <end position="225"/>
    </location>
</feature>
<comment type="caution">
    <text evidence="2">The sequence shown here is derived from an EMBL/GenBank/DDBJ whole genome shotgun (WGS) entry which is preliminary data.</text>
</comment>
<feature type="compositionally biased region" description="Basic residues" evidence="1">
    <location>
        <begin position="189"/>
        <end position="201"/>
    </location>
</feature>
<organism evidence="2 3">
    <name type="scientific">Streptomyces daqingensis</name>
    <dbReference type="NCBI Taxonomy" id="1472640"/>
    <lineage>
        <taxon>Bacteria</taxon>
        <taxon>Bacillati</taxon>
        <taxon>Actinomycetota</taxon>
        <taxon>Actinomycetes</taxon>
        <taxon>Kitasatosporales</taxon>
        <taxon>Streptomycetaceae</taxon>
        <taxon>Streptomyces</taxon>
    </lineage>
</organism>
<proteinExistence type="predicted"/>
<name>A0ABQ2M318_9ACTN</name>
<accession>A0ABQ2M318</accession>
<protein>
    <recommendedName>
        <fullName evidence="4">Secreted protein</fullName>
    </recommendedName>
</protein>
<dbReference type="EMBL" id="BMMP01000004">
    <property type="protein sequence ID" value="GGO46269.1"/>
    <property type="molecule type" value="Genomic_DNA"/>
</dbReference>
<reference evidence="3" key="1">
    <citation type="journal article" date="2019" name="Int. J. Syst. Evol. Microbiol.">
        <title>The Global Catalogue of Microorganisms (GCM) 10K type strain sequencing project: providing services to taxonomists for standard genome sequencing and annotation.</title>
        <authorList>
            <consortium name="The Broad Institute Genomics Platform"/>
            <consortium name="The Broad Institute Genome Sequencing Center for Infectious Disease"/>
            <person name="Wu L."/>
            <person name="Ma J."/>
        </authorList>
    </citation>
    <scope>NUCLEOTIDE SEQUENCE [LARGE SCALE GENOMIC DNA]</scope>
    <source>
        <strain evidence="3">CGMCC 4.7178</strain>
    </source>
</reference>
<evidence type="ECO:0008006" key="4">
    <source>
        <dbReference type="Google" id="ProtNLM"/>
    </source>
</evidence>
<dbReference type="Proteomes" id="UP000631535">
    <property type="component" value="Unassembled WGS sequence"/>
</dbReference>
<evidence type="ECO:0000256" key="1">
    <source>
        <dbReference type="SAM" id="MobiDB-lite"/>
    </source>
</evidence>
<gene>
    <name evidence="2" type="ORF">GCM10012287_16180</name>
</gene>
<evidence type="ECO:0000313" key="2">
    <source>
        <dbReference type="EMBL" id="GGO46269.1"/>
    </source>
</evidence>
<sequence>MSTIVIIVLIVAVAAVIAGTAYARLAKRGGGNRGASLRRRFGPEYDRVLARHSGDSRAADHELSERVRRYGTIEAHPLPPHVREQYVTRWAAAQERFVESPQEALAEAERLLAGLAQARGFPGPERPDEHVDALSVHHAHHVEGYRRVHAAAAGLSGTEEMREAMLQARAFFDALAAEPTGRTAGAGKHFGRTGRDRTHRPLTHDGHARRPLLSPRGNAKGREAL</sequence>